<dbReference type="RefSeq" id="WP_201093587.1">
    <property type="nucleotide sequence ID" value="NZ_CP067393.1"/>
</dbReference>
<accession>A0A974RXA9</accession>
<evidence type="ECO:0000256" key="1">
    <source>
        <dbReference type="SAM" id="Phobius"/>
    </source>
</evidence>
<dbReference type="AlphaFoldDB" id="A0A974RXA9"/>
<dbReference type="Proteomes" id="UP000595278">
    <property type="component" value="Chromosome"/>
</dbReference>
<keyword evidence="1" id="KW-0472">Membrane</keyword>
<keyword evidence="3" id="KW-1185">Reference proteome</keyword>
<feature type="transmembrane region" description="Helical" evidence="1">
    <location>
        <begin position="94"/>
        <end position="111"/>
    </location>
</feature>
<organism evidence="2 3">
    <name type="scientific">Entomomonas asaccharolytica</name>
    <dbReference type="NCBI Taxonomy" id="2785331"/>
    <lineage>
        <taxon>Bacteria</taxon>
        <taxon>Pseudomonadati</taxon>
        <taxon>Pseudomonadota</taxon>
        <taxon>Gammaproteobacteria</taxon>
        <taxon>Pseudomonadales</taxon>
        <taxon>Pseudomonadaceae</taxon>
        <taxon>Entomomonas</taxon>
    </lineage>
</organism>
<dbReference type="Gene3D" id="1.20.120.1760">
    <property type="match status" value="1"/>
</dbReference>
<keyword evidence="1" id="KW-0812">Transmembrane</keyword>
<feature type="transmembrane region" description="Helical" evidence="1">
    <location>
        <begin position="55"/>
        <end position="73"/>
    </location>
</feature>
<dbReference type="GO" id="GO:0016020">
    <property type="term" value="C:membrane"/>
    <property type="evidence" value="ECO:0007669"/>
    <property type="project" value="InterPro"/>
</dbReference>
<proteinExistence type="predicted"/>
<dbReference type="InterPro" id="IPR043130">
    <property type="entry name" value="CDP-OH_PTrfase_TM_dom"/>
</dbReference>
<dbReference type="GO" id="GO:0016780">
    <property type="term" value="F:phosphotransferase activity, for other substituted phosphate groups"/>
    <property type="evidence" value="ECO:0007669"/>
    <property type="project" value="InterPro"/>
</dbReference>
<dbReference type="Pfam" id="PF01066">
    <property type="entry name" value="CDP-OH_P_transf"/>
    <property type="match status" value="1"/>
</dbReference>
<feature type="transmembrane region" description="Helical" evidence="1">
    <location>
        <begin position="27"/>
        <end position="49"/>
    </location>
</feature>
<feature type="transmembrane region" description="Helical" evidence="1">
    <location>
        <begin position="117"/>
        <end position="141"/>
    </location>
</feature>
<dbReference type="GO" id="GO:0008654">
    <property type="term" value="P:phospholipid biosynthetic process"/>
    <property type="evidence" value="ECO:0007669"/>
    <property type="project" value="InterPro"/>
</dbReference>
<protein>
    <submittedName>
        <fullName evidence="2">CDP-alcohol phosphatidyltransferase family protein</fullName>
    </submittedName>
</protein>
<feature type="transmembrane region" description="Helical" evidence="1">
    <location>
        <begin position="153"/>
        <end position="171"/>
    </location>
</feature>
<reference evidence="2 3" key="1">
    <citation type="submission" date="2021-01" db="EMBL/GenBank/DDBJ databases">
        <title>Entomomonas sp. F2A isolated from a house cricket (Acheta domesticus).</title>
        <authorList>
            <person name="Spergser J."/>
            <person name="Busse H.-J."/>
        </authorList>
    </citation>
    <scope>NUCLEOTIDE SEQUENCE [LARGE SCALE GENOMIC DNA]</scope>
    <source>
        <strain evidence="2 3">F2A</strain>
    </source>
</reference>
<name>A0A974RXA9_9GAMM</name>
<sequence length="203" mass="22292">MISVYQLKPKFQALLRPLVQKLFDAKITANQVTIAACIGSLLVALIVVLASSHLWVFWLIPLWMFIRMALNAIDGMLAREFGQKSNLGAYFNELADVIADSALFLVFAFVISVNPMLVVFVVILSLLTEYAGVMGPLVGASRRYDGPMGKSDRALAFGVISAGIAIGWLPLTWINPLLWIIAGLLVYTLVNRIRQGLKEVANN</sequence>
<gene>
    <name evidence="2" type="ORF">JHT90_02230</name>
</gene>
<dbReference type="EMBL" id="CP067393">
    <property type="protein sequence ID" value="QQP86091.1"/>
    <property type="molecule type" value="Genomic_DNA"/>
</dbReference>
<keyword evidence="1" id="KW-1133">Transmembrane helix</keyword>
<dbReference type="KEGG" id="eaz:JHT90_02230"/>
<evidence type="ECO:0000313" key="2">
    <source>
        <dbReference type="EMBL" id="QQP86091.1"/>
    </source>
</evidence>
<evidence type="ECO:0000313" key="3">
    <source>
        <dbReference type="Proteomes" id="UP000595278"/>
    </source>
</evidence>
<dbReference type="InterPro" id="IPR000462">
    <property type="entry name" value="CDP-OH_P_trans"/>
</dbReference>